<organism evidence="1 2">
    <name type="scientific">Capsulimonas corticalis</name>
    <dbReference type="NCBI Taxonomy" id="2219043"/>
    <lineage>
        <taxon>Bacteria</taxon>
        <taxon>Bacillati</taxon>
        <taxon>Armatimonadota</taxon>
        <taxon>Armatimonadia</taxon>
        <taxon>Capsulimonadales</taxon>
        <taxon>Capsulimonadaceae</taxon>
        <taxon>Capsulimonas</taxon>
    </lineage>
</organism>
<proteinExistence type="predicted"/>
<dbReference type="Gene3D" id="2.60.120.200">
    <property type="match status" value="1"/>
</dbReference>
<sequence length="392" mass="40932">MIKPSFWTAIRVAAVCALAGTTLGAAQAVTDPNVDGGAGSAATGTVVKNDAAGWMWYGMIPYENAALPDGAAHAGGPGTYAMYTFQGSGVDVYGMRAMTVVADKRTHRTGKVTISIDDKEQGTIDLGDTNIDYHAKIFSITGLAAGNHVLQVNPVGGWAVVDSLVISSAPGETSSHDASAAAEVGKSHLVGYWPCDEGSGTTVADKSGRGQTGYFQAGAAWTTDAKVGRSALSFPNPGGVEISGPVIDTTKSYTVAAWVKLDKLSGYETFVSIDGDDKSGFFLQVHADGNRFTFALDPVHAFAPVSPQPGQWYHLAGVYSATRQTLSVYVNGQLEATERAPAAARATGNTAFGRAKYGGNFTDFVYGAIDDIRIYDVALTPVEIDSLYSANK</sequence>
<dbReference type="AlphaFoldDB" id="A0A402D2Z3"/>
<name>A0A402D2Z3_9BACT</name>
<dbReference type="OrthoDB" id="9762066at2"/>
<dbReference type="Proteomes" id="UP000287394">
    <property type="component" value="Chromosome"/>
</dbReference>
<evidence type="ECO:0000313" key="2">
    <source>
        <dbReference type="Proteomes" id="UP000287394"/>
    </source>
</evidence>
<dbReference type="RefSeq" id="WP_119323907.1">
    <property type="nucleotide sequence ID" value="NZ_AP025739.1"/>
</dbReference>
<dbReference type="Pfam" id="PF13385">
    <property type="entry name" value="Laminin_G_3"/>
    <property type="match status" value="1"/>
</dbReference>
<dbReference type="InterPro" id="IPR006558">
    <property type="entry name" value="LamG-like"/>
</dbReference>
<protein>
    <submittedName>
        <fullName evidence="1">Uncharacterized protein</fullName>
    </submittedName>
</protein>
<reference evidence="1 2" key="1">
    <citation type="journal article" date="2019" name="Int. J. Syst. Evol. Microbiol.">
        <title>Capsulimonas corticalis gen. nov., sp. nov., an aerobic capsulated bacterium, of a novel bacterial order, Capsulimonadales ord. nov., of the class Armatimonadia of the phylum Armatimonadetes.</title>
        <authorList>
            <person name="Li J."/>
            <person name="Kudo C."/>
            <person name="Tonouchi A."/>
        </authorList>
    </citation>
    <scope>NUCLEOTIDE SEQUENCE [LARGE SCALE GENOMIC DNA]</scope>
    <source>
        <strain evidence="1 2">AX-7</strain>
    </source>
</reference>
<accession>A0A402D2Z3</accession>
<dbReference type="SMART" id="SM00560">
    <property type="entry name" value="LamGL"/>
    <property type="match status" value="1"/>
</dbReference>
<dbReference type="InterPro" id="IPR013320">
    <property type="entry name" value="ConA-like_dom_sf"/>
</dbReference>
<dbReference type="SUPFAM" id="SSF49899">
    <property type="entry name" value="Concanavalin A-like lectins/glucanases"/>
    <property type="match status" value="1"/>
</dbReference>
<evidence type="ECO:0000313" key="1">
    <source>
        <dbReference type="EMBL" id="BDI28344.1"/>
    </source>
</evidence>
<dbReference type="KEGG" id="ccot:CCAX7_003950"/>
<dbReference type="EMBL" id="AP025739">
    <property type="protein sequence ID" value="BDI28344.1"/>
    <property type="molecule type" value="Genomic_DNA"/>
</dbReference>
<gene>
    <name evidence="1" type="ORF">CCAX7_003950</name>
</gene>
<keyword evidence="2" id="KW-1185">Reference proteome</keyword>
<dbReference type="Gene3D" id="2.60.120.260">
    <property type="entry name" value="Galactose-binding domain-like"/>
    <property type="match status" value="1"/>
</dbReference>